<name>A0A0K0X1I8_MYCGD</name>
<protein>
    <recommendedName>
        <fullName evidence="5">EfeO-type cupredoxin-like domain-containing protein</fullName>
    </recommendedName>
</protein>
<accession>A0A0K0X1I8</accession>
<dbReference type="PATRIC" id="fig|134601.6.peg.996"/>
<sequence length="148" mass="15683">MTNRKRSLIVLTSAMTLALAVVTAGCGSDGSDEQGSAAPASPSQSTVSPSDMTDQQQAPSRLVIDVTIKGGEVTPTNEQVQGKVGDPIVVRVNSDAADELHVHSNPEHNFPIEARNGQQFQFTVDVPGTVDIELHQLNRVIASVQVQQ</sequence>
<dbReference type="STRING" id="134601.AFA91_04810"/>
<dbReference type="KEGG" id="mgo:AFA91_04810"/>
<dbReference type="InterPro" id="IPR008972">
    <property type="entry name" value="Cupredoxin"/>
</dbReference>
<evidence type="ECO:0000313" key="3">
    <source>
        <dbReference type="EMBL" id="AKS31315.1"/>
    </source>
</evidence>
<evidence type="ECO:0000256" key="2">
    <source>
        <dbReference type="SAM" id="SignalP"/>
    </source>
</evidence>
<organism evidence="3 4">
    <name type="scientific">Mycolicibacterium goodii</name>
    <name type="common">Mycobacterium goodii</name>
    <dbReference type="NCBI Taxonomy" id="134601"/>
    <lineage>
        <taxon>Bacteria</taxon>
        <taxon>Bacillati</taxon>
        <taxon>Actinomycetota</taxon>
        <taxon>Actinomycetes</taxon>
        <taxon>Mycobacteriales</taxon>
        <taxon>Mycobacteriaceae</taxon>
        <taxon>Mycolicibacterium</taxon>
    </lineage>
</organism>
<dbReference type="PROSITE" id="PS51257">
    <property type="entry name" value="PROKAR_LIPOPROTEIN"/>
    <property type="match status" value="1"/>
</dbReference>
<dbReference type="OrthoDB" id="3748691at2"/>
<dbReference type="Gene3D" id="2.60.40.420">
    <property type="entry name" value="Cupredoxins - blue copper proteins"/>
    <property type="match status" value="1"/>
</dbReference>
<feature type="compositionally biased region" description="Low complexity" evidence="1">
    <location>
        <begin position="36"/>
        <end position="50"/>
    </location>
</feature>
<proteinExistence type="predicted"/>
<evidence type="ECO:0000256" key="1">
    <source>
        <dbReference type="SAM" id="MobiDB-lite"/>
    </source>
</evidence>
<reference evidence="3 4" key="1">
    <citation type="submission" date="2015-07" db="EMBL/GenBank/DDBJ databases">
        <title>Complete genome sequence of Mycobacterium goodii X7B, a facultative thermophilic biodesulfurizing bacterium.</title>
        <authorList>
            <person name="Yu B."/>
            <person name="Li F."/>
            <person name="Xu P."/>
        </authorList>
    </citation>
    <scope>NUCLEOTIDE SEQUENCE [LARGE SCALE GENOMIC DNA]</scope>
    <source>
        <strain evidence="3 4">X7B</strain>
    </source>
</reference>
<gene>
    <name evidence="3" type="ORF">AFA91_04810</name>
</gene>
<dbReference type="EMBL" id="CP012150">
    <property type="protein sequence ID" value="AKS31315.1"/>
    <property type="molecule type" value="Genomic_DNA"/>
</dbReference>
<dbReference type="AlphaFoldDB" id="A0A0K0X1I8"/>
<feature type="region of interest" description="Disordered" evidence="1">
    <location>
        <begin position="26"/>
        <end position="58"/>
    </location>
</feature>
<dbReference type="Proteomes" id="UP000062255">
    <property type="component" value="Chromosome"/>
</dbReference>
<dbReference type="RefSeq" id="WP_049743723.1">
    <property type="nucleotide sequence ID" value="NZ_CP012150.1"/>
</dbReference>
<evidence type="ECO:0000313" key="4">
    <source>
        <dbReference type="Proteomes" id="UP000062255"/>
    </source>
</evidence>
<evidence type="ECO:0008006" key="5">
    <source>
        <dbReference type="Google" id="ProtNLM"/>
    </source>
</evidence>
<keyword evidence="2" id="KW-0732">Signal</keyword>
<feature type="signal peptide" evidence="2">
    <location>
        <begin position="1"/>
        <end position="20"/>
    </location>
</feature>
<feature type="chain" id="PRO_5038718539" description="EfeO-type cupredoxin-like domain-containing protein" evidence="2">
    <location>
        <begin position="21"/>
        <end position="148"/>
    </location>
</feature>